<dbReference type="InterPro" id="IPR006257">
    <property type="entry name" value="LAT1"/>
</dbReference>
<evidence type="ECO:0000313" key="12">
    <source>
        <dbReference type="EMBL" id="UFZ05950.1"/>
    </source>
</evidence>
<keyword evidence="13" id="KW-1185">Reference proteome</keyword>
<dbReference type="Proteomes" id="UP001431010">
    <property type="component" value="Chromosome"/>
</dbReference>
<evidence type="ECO:0000313" key="13">
    <source>
        <dbReference type="Proteomes" id="UP001431010"/>
    </source>
</evidence>
<name>A0ABY3RES7_9BRAD</name>
<dbReference type="Gene3D" id="3.30.559.10">
    <property type="entry name" value="Chloramphenicol acetyltransferase-like domain"/>
    <property type="match status" value="1"/>
</dbReference>
<dbReference type="RefSeq" id="WP_231324552.1">
    <property type="nucleotide sequence ID" value="NZ_CP088156.1"/>
</dbReference>
<dbReference type="InterPro" id="IPR001078">
    <property type="entry name" value="2-oxoacid_DH_actylTfrase"/>
</dbReference>
<dbReference type="InterPro" id="IPR004167">
    <property type="entry name" value="PSBD"/>
</dbReference>
<dbReference type="InterPro" id="IPR045257">
    <property type="entry name" value="E2/Pdx1"/>
</dbReference>
<dbReference type="CDD" id="cd06849">
    <property type="entry name" value="lipoyl_domain"/>
    <property type="match status" value="1"/>
</dbReference>
<dbReference type="InterPro" id="IPR023213">
    <property type="entry name" value="CAT-like_dom_sf"/>
</dbReference>
<feature type="region of interest" description="Disordered" evidence="9">
    <location>
        <begin position="86"/>
        <end position="120"/>
    </location>
</feature>
<comment type="similarity">
    <text evidence="1 8">Belongs to the 2-oxoacid dehydrogenase family.</text>
</comment>
<accession>A0ABY3RES7</accession>
<dbReference type="SUPFAM" id="SSF51230">
    <property type="entry name" value="Single hybrid motif"/>
    <property type="match status" value="1"/>
</dbReference>
<evidence type="ECO:0000256" key="8">
    <source>
        <dbReference type="RuleBase" id="RU361137"/>
    </source>
</evidence>
<dbReference type="Pfam" id="PF00198">
    <property type="entry name" value="2-oxoacid_dh"/>
    <property type="match status" value="1"/>
</dbReference>
<dbReference type="PROSITE" id="PS00189">
    <property type="entry name" value="LIPOYL"/>
    <property type="match status" value="1"/>
</dbReference>
<comment type="function">
    <text evidence="6">The pyruvate dehydrogenase complex catalyzes the overall conversion of pyruvate to acetyl-CoA and CO(2). It contains multiple copies of three enzymatic components: pyruvate dehydrogenase (E1), dihydrolipoamide acetyltransferase (E2) and lipoamide dehydrogenase (E3).</text>
</comment>
<dbReference type="InterPro" id="IPR036625">
    <property type="entry name" value="E3-bd_dom_sf"/>
</dbReference>
<dbReference type="SUPFAM" id="SSF47005">
    <property type="entry name" value="Peripheral subunit-binding domain of 2-oxo acid dehydrogenase complex"/>
    <property type="match status" value="1"/>
</dbReference>
<evidence type="ECO:0000256" key="7">
    <source>
        <dbReference type="ARBA" id="ARBA00048370"/>
    </source>
</evidence>
<dbReference type="PANTHER" id="PTHR23151:SF90">
    <property type="entry name" value="DIHYDROLIPOYLLYSINE-RESIDUE ACETYLTRANSFERASE COMPONENT OF PYRUVATE DEHYDROGENASE COMPLEX, MITOCHONDRIAL-RELATED"/>
    <property type="match status" value="1"/>
</dbReference>
<dbReference type="EC" id="2.3.1.12" evidence="8"/>
<evidence type="ECO:0000259" key="11">
    <source>
        <dbReference type="PROSITE" id="PS51826"/>
    </source>
</evidence>
<dbReference type="Gene3D" id="4.10.320.10">
    <property type="entry name" value="E3-binding domain"/>
    <property type="match status" value="1"/>
</dbReference>
<feature type="compositionally biased region" description="Low complexity" evidence="9">
    <location>
        <begin position="86"/>
        <end position="113"/>
    </location>
</feature>
<evidence type="ECO:0000259" key="10">
    <source>
        <dbReference type="PROSITE" id="PS50968"/>
    </source>
</evidence>
<keyword evidence="12" id="KW-0670">Pyruvate</keyword>
<evidence type="ECO:0000256" key="5">
    <source>
        <dbReference type="ARBA" id="ARBA00023315"/>
    </source>
</evidence>
<evidence type="ECO:0000256" key="3">
    <source>
        <dbReference type="ARBA" id="ARBA00022679"/>
    </source>
</evidence>
<dbReference type="PANTHER" id="PTHR23151">
    <property type="entry name" value="DIHYDROLIPOAMIDE ACETYL/SUCCINYL-TRANSFERASE-RELATED"/>
    <property type="match status" value="1"/>
</dbReference>
<evidence type="ECO:0000256" key="2">
    <source>
        <dbReference type="ARBA" id="ARBA00011484"/>
    </source>
</evidence>
<evidence type="ECO:0000256" key="6">
    <source>
        <dbReference type="ARBA" id="ARBA00025211"/>
    </source>
</evidence>
<evidence type="ECO:0000256" key="1">
    <source>
        <dbReference type="ARBA" id="ARBA00007317"/>
    </source>
</evidence>
<dbReference type="InterPro" id="IPR000089">
    <property type="entry name" value="Biotin_lipoyl"/>
</dbReference>
<dbReference type="PROSITE" id="PS50968">
    <property type="entry name" value="BIOTINYL_LIPOYL"/>
    <property type="match status" value="1"/>
</dbReference>
<keyword evidence="3 8" id="KW-0808">Transferase</keyword>
<reference evidence="12" key="1">
    <citation type="journal article" date="2024" name="Antonie Van Leeuwenhoek">
        <title>Bradyrhizobium ontarionense sp. nov., a novel bacterial symbiont isolated from Aeschynomene indica (Indian jointvetch), harbours photosynthesis, nitrogen fixation and nitrous oxide (N2O) reductase genes.</title>
        <authorList>
            <person name="Bromfield E.S.P."/>
            <person name="Cloutier S."/>
        </authorList>
    </citation>
    <scope>NUCLEOTIDE SEQUENCE</scope>
    <source>
        <strain evidence="12">A19</strain>
    </source>
</reference>
<dbReference type="Pfam" id="PF02817">
    <property type="entry name" value="E3_binding"/>
    <property type="match status" value="1"/>
</dbReference>
<dbReference type="SUPFAM" id="SSF52777">
    <property type="entry name" value="CoA-dependent acyltransferases"/>
    <property type="match status" value="1"/>
</dbReference>
<dbReference type="InterPro" id="IPR003016">
    <property type="entry name" value="2-oxoA_DH_lipoyl-BS"/>
</dbReference>
<keyword evidence="4 8" id="KW-0450">Lipoyl</keyword>
<dbReference type="GO" id="GO:0004742">
    <property type="term" value="F:dihydrolipoyllysine-residue acetyltransferase activity"/>
    <property type="evidence" value="ECO:0007669"/>
    <property type="project" value="UniProtKB-EC"/>
</dbReference>
<protein>
    <recommendedName>
        <fullName evidence="8">Acetyltransferase component of pyruvate dehydrogenase complex</fullName>
        <ecNumber evidence="8">2.3.1.12</ecNumber>
    </recommendedName>
</protein>
<feature type="domain" description="Peripheral subunit-binding (PSBD)" evidence="11">
    <location>
        <begin position="143"/>
        <end position="180"/>
    </location>
</feature>
<dbReference type="InterPro" id="IPR011053">
    <property type="entry name" value="Single_hybrid_motif"/>
</dbReference>
<comment type="catalytic activity">
    <reaction evidence="7 8">
        <text>N(6)-[(R)-dihydrolipoyl]-L-lysyl-[protein] + acetyl-CoA = N(6)-[(R)-S(8)-acetyldihydrolipoyl]-L-lysyl-[protein] + CoA</text>
        <dbReference type="Rhea" id="RHEA:17017"/>
        <dbReference type="Rhea" id="RHEA-COMP:10475"/>
        <dbReference type="Rhea" id="RHEA-COMP:10478"/>
        <dbReference type="ChEBI" id="CHEBI:57287"/>
        <dbReference type="ChEBI" id="CHEBI:57288"/>
        <dbReference type="ChEBI" id="CHEBI:83100"/>
        <dbReference type="ChEBI" id="CHEBI:83111"/>
        <dbReference type="EC" id="2.3.1.12"/>
    </reaction>
</comment>
<comment type="subunit">
    <text evidence="2">Forms a 24-polypeptide structural core with octahedral symmetry.</text>
</comment>
<evidence type="ECO:0000256" key="4">
    <source>
        <dbReference type="ARBA" id="ARBA00022823"/>
    </source>
</evidence>
<gene>
    <name evidence="12" type="ORF">LQG66_06470</name>
</gene>
<dbReference type="EMBL" id="CP088156">
    <property type="protein sequence ID" value="UFZ05950.1"/>
    <property type="molecule type" value="Genomic_DNA"/>
</dbReference>
<evidence type="ECO:0000256" key="9">
    <source>
        <dbReference type="SAM" id="MobiDB-lite"/>
    </source>
</evidence>
<feature type="domain" description="Lipoyl-binding" evidence="10">
    <location>
        <begin position="2"/>
        <end position="78"/>
    </location>
</feature>
<dbReference type="PROSITE" id="PS51826">
    <property type="entry name" value="PSBD"/>
    <property type="match status" value="1"/>
</dbReference>
<dbReference type="NCBIfam" id="TIGR01349">
    <property type="entry name" value="PDHac_trf_mito"/>
    <property type="match status" value="1"/>
</dbReference>
<proteinExistence type="inferred from homology"/>
<comment type="cofactor">
    <cofactor evidence="8">
        <name>(R)-lipoate</name>
        <dbReference type="ChEBI" id="CHEBI:83088"/>
    </cofactor>
    <text evidence="8">Binds 1 lipoyl cofactor covalently.</text>
</comment>
<keyword evidence="5 8" id="KW-0012">Acyltransferase</keyword>
<organism evidence="12 13">
    <name type="scientific">Bradyrhizobium ontarionense</name>
    <dbReference type="NCBI Taxonomy" id="2898149"/>
    <lineage>
        <taxon>Bacteria</taxon>
        <taxon>Pseudomonadati</taxon>
        <taxon>Pseudomonadota</taxon>
        <taxon>Alphaproteobacteria</taxon>
        <taxon>Hyphomicrobiales</taxon>
        <taxon>Nitrobacteraceae</taxon>
        <taxon>Bradyrhizobium</taxon>
    </lineage>
</organism>
<dbReference type="Pfam" id="PF00364">
    <property type="entry name" value="Biotin_lipoyl"/>
    <property type="match status" value="1"/>
</dbReference>
<sequence length="450" mass="46737">MPINILMPALSPTMEKGNLARWLKKEGDQVKSGDVIAEIETDKATMEVEAVDEGTLARIVVPEGTQDVPVNDVIAVLAGDGEDVKAAGSAPAAAPKSEAKPTASAAPAAATPPAAAPAPKPAAAPAVAALAAAPQPDGQARVFSSPLARRLAKDAGIDLGRITGTGPHGRVIARDVDEAKSGKGLKAAPSAAPAAAGAPALAPSMSDKQVLALFEPGSYDIVPHDGMRRTIAQRLTASVQTVPHFYLTIDCDIGKLLAAREEINAAAPKDKEKKPLYKLSVNDFVIKAMAVALQKKPDCNVSWTEGGMLKHKHSDIGVAVAMPGGLITPIIRKAETKTLSAISGEMKDFAARARARKLKPEEYQGGTTAVSNLGMYGINHFTAVINPPHATILAVGTSEERPVVRGGKIEIASMMSVTLSCDHRAIDGALGAELIGVFKQLIENPVMMMV</sequence>
<dbReference type="Gene3D" id="2.40.50.100">
    <property type="match status" value="1"/>
</dbReference>